<gene>
    <name evidence="1" type="ORF">HNQ41_000849</name>
</gene>
<evidence type="ECO:0000313" key="1">
    <source>
        <dbReference type="EMBL" id="MBB5172705.1"/>
    </source>
</evidence>
<dbReference type="EMBL" id="JACHHB010000003">
    <property type="protein sequence ID" value="MBB5172705.1"/>
    <property type="molecule type" value="Genomic_DNA"/>
</dbReference>
<dbReference type="Proteomes" id="UP000551878">
    <property type="component" value="Unassembled WGS sequence"/>
</dbReference>
<reference evidence="1 2" key="1">
    <citation type="submission" date="2020-08" db="EMBL/GenBank/DDBJ databases">
        <title>Genomic Encyclopedia of Type Strains, Phase IV (KMG-IV): sequencing the most valuable type-strain genomes for metagenomic binning, comparative biology and taxonomic classification.</title>
        <authorList>
            <person name="Goeker M."/>
        </authorList>
    </citation>
    <scope>NUCLEOTIDE SEQUENCE [LARGE SCALE GENOMIC DNA]</scope>
    <source>
        <strain evidence="1 2">DSM 24696</strain>
    </source>
</reference>
<organism evidence="1 2">
    <name type="scientific">Texcoconibacillus texcoconensis</name>
    <dbReference type="NCBI Taxonomy" id="1095777"/>
    <lineage>
        <taxon>Bacteria</taxon>
        <taxon>Bacillati</taxon>
        <taxon>Bacillota</taxon>
        <taxon>Bacilli</taxon>
        <taxon>Bacillales</taxon>
        <taxon>Bacillaceae</taxon>
        <taxon>Texcoconibacillus</taxon>
    </lineage>
</organism>
<protein>
    <submittedName>
        <fullName evidence="1">Uncharacterized protein</fullName>
    </submittedName>
</protein>
<comment type="caution">
    <text evidence="1">The sequence shown here is derived from an EMBL/GenBank/DDBJ whole genome shotgun (WGS) entry which is preliminary data.</text>
</comment>
<dbReference type="AlphaFoldDB" id="A0A840QMU7"/>
<sequence length="49" mass="5737">MLLLTSRSDLEPMAPIARHYEKRKRLEHERQALEFRQEEAISASIVGTK</sequence>
<accession>A0A840QMU7</accession>
<name>A0A840QMU7_9BACI</name>
<evidence type="ECO:0000313" key="2">
    <source>
        <dbReference type="Proteomes" id="UP000551878"/>
    </source>
</evidence>
<proteinExistence type="predicted"/>
<keyword evidence="2" id="KW-1185">Reference proteome</keyword>
<dbReference type="RefSeq" id="WP_184663166.1">
    <property type="nucleotide sequence ID" value="NZ_JACHHB010000003.1"/>
</dbReference>